<dbReference type="Pfam" id="PF04810">
    <property type="entry name" value="zf-Sec23_Sec24"/>
    <property type="match status" value="1"/>
</dbReference>
<dbReference type="Gene3D" id="3.40.20.10">
    <property type="entry name" value="Severin"/>
    <property type="match status" value="1"/>
</dbReference>
<evidence type="ECO:0008006" key="15">
    <source>
        <dbReference type="Google" id="ProtNLM"/>
    </source>
</evidence>
<dbReference type="EMBL" id="DS469573">
    <property type="protein sequence ID" value="EDO41706.1"/>
    <property type="molecule type" value="Genomic_DNA"/>
</dbReference>
<comment type="subcellular location">
    <subcellularLocation>
        <location evidence="1">Cytoplasmic vesicle</location>
        <location evidence="1">COPII-coated vesicle membrane</location>
        <topology evidence="1">Peripheral membrane protein</topology>
        <orientation evidence="1">Cytoplasmic side</orientation>
    </subcellularLocation>
    <subcellularLocation>
        <location evidence="2">Endoplasmic reticulum membrane</location>
        <topology evidence="2">Peripheral membrane protein</topology>
        <orientation evidence="2">Cytoplasmic side</orientation>
    </subcellularLocation>
</comment>
<keyword evidence="5" id="KW-0653">Protein transport</keyword>
<feature type="domain" description="Gelsolin-like" evidence="8">
    <location>
        <begin position="803"/>
        <end position="872"/>
    </location>
</feature>
<dbReference type="Pfam" id="PF08033">
    <property type="entry name" value="Sec23_BS"/>
    <property type="match status" value="1"/>
</dbReference>
<dbReference type="CDD" id="cd01479">
    <property type="entry name" value="Sec24-like"/>
    <property type="match status" value="1"/>
</dbReference>
<dbReference type="Gene3D" id="2.60.40.1670">
    <property type="entry name" value="beta-sandwich domain of Sec23/24"/>
    <property type="match status" value="1"/>
</dbReference>
<evidence type="ECO:0000256" key="4">
    <source>
        <dbReference type="ARBA" id="ARBA00022448"/>
    </source>
</evidence>
<evidence type="ECO:0000313" key="13">
    <source>
        <dbReference type="EMBL" id="EDO41706.1"/>
    </source>
</evidence>
<evidence type="ECO:0000259" key="12">
    <source>
        <dbReference type="Pfam" id="PF08033"/>
    </source>
</evidence>
<dbReference type="InterPro" id="IPR006896">
    <property type="entry name" value="Sec23/24_trunk_dom"/>
</dbReference>
<dbReference type="eggNOG" id="KOG1984">
    <property type="taxonomic scope" value="Eukaryota"/>
</dbReference>
<dbReference type="Pfam" id="PF04815">
    <property type="entry name" value="Sec23_helical"/>
    <property type="match status" value="1"/>
</dbReference>
<dbReference type="InterPro" id="IPR006900">
    <property type="entry name" value="Sec23/24_helical_dom"/>
</dbReference>
<evidence type="ECO:0000256" key="2">
    <source>
        <dbReference type="ARBA" id="ARBA00004397"/>
    </source>
</evidence>
<feature type="compositionally biased region" description="Pro residues" evidence="7">
    <location>
        <begin position="49"/>
        <end position="62"/>
    </location>
</feature>
<dbReference type="FunFam" id="3.40.50.410:FF:000020">
    <property type="entry name" value="protein transport protein Sec24D isoform X1"/>
    <property type="match status" value="1"/>
</dbReference>
<feature type="compositionally biased region" description="Pro residues" evidence="7">
    <location>
        <begin position="1"/>
        <end position="10"/>
    </location>
</feature>
<dbReference type="InterPro" id="IPR029006">
    <property type="entry name" value="ADF-H/Gelsolin-like_dom_sf"/>
</dbReference>
<dbReference type="OMA" id="INPFMTF"/>
<feature type="domain" description="Sec23/Sec24 beta-sandwich" evidence="12">
    <location>
        <begin position="587"/>
        <end position="670"/>
    </location>
</feature>
<dbReference type="Proteomes" id="UP000001593">
    <property type="component" value="Unassembled WGS sequence"/>
</dbReference>
<accession>A7S3D9</accession>
<gene>
    <name evidence="13" type="ORF">NEMVEDRAFT_v1g103120</name>
</gene>
<dbReference type="GO" id="GO:0090110">
    <property type="term" value="P:COPII-coated vesicle cargo loading"/>
    <property type="evidence" value="ECO:0000318"/>
    <property type="project" value="GO_Central"/>
</dbReference>
<evidence type="ECO:0000313" key="14">
    <source>
        <dbReference type="Proteomes" id="UP000001593"/>
    </source>
</evidence>
<reference evidence="13 14" key="1">
    <citation type="journal article" date="2007" name="Science">
        <title>Sea anemone genome reveals ancestral eumetazoan gene repertoire and genomic organization.</title>
        <authorList>
            <person name="Putnam N.H."/>
            <person name="Srivastava M."/>
            <person name="Hellsten U."/>
            <person name="Dirks B."/>
            <person name="Chapman J."/>
            <person name="Salamov A."/>
            <person name="Terry A."/>
            <person name="Shapiro H."/>
            <person name="Lindquist E."/>
            <person name="Kapitonov V.V."/>
            <person name="Jurka J."/>
            <person name="Genikhovich G."/>
            <person name="Grigoriev I.V."/>
            <person name="Lucas S.M."/>
            <person name="Steele R.E."/>
            <person name="Finnerty J.R."/>
            <person name="Technau U."/>
            <person name="Martindale M.Q."/>
            <person name="Rokhsar D.S."/>
        </authorList>
    </citation>
    <scope>NUCLEOTIDE SEQUENCE [LARGE SCALE GENOMIC DNA]</scope>
    <source>
        <strain evidence="14">CH2 X CH6</strain>
    </source>
</reference>
<dbReference type="SUPFAM" id="SSF81811">
    <property type="entry name" value="Helical domain of Sec23/24"/>
    <property type="match status" value="1"/>
</dbReference>
<evidence type="ECO:0000256" key="3">
    <source>
        <dbReference type="ARBA" id="ARBA00008334"/>
    </source>
</evidence>
<keyword evidence="4" id="KW-0813">Transport</keyword>
<dbReference type="InterPro" id="IPR050550">
    <property type="entry name" value="SEC23_SEC24_subfamily"/>
</dbReference>
<evidence type="ECO:0000259" key="10">
    <source>
        <dbReference type="Pfam" id="PF04811"/>
    </source>
</evidence>
<evidence type="ECO:0000259" key="11">
    <source>
        <dbReference type="Pfam" id="PF04815"/>
    </source>
</evidence>
<dbReference type="SUPFAM" id="SSF53300">
    <property type="entry name" value="vWA-like"/>
    <property type="match status" value="1"/>
</dbReference>
<organism evidence="13 14">
    <name type="scientific">Nematostella vectensis</name>
    <name type="common">Starlet sea anemone</name>
    <dbReference type="NCBI Taxonomy" id="45351"/>
    <lineage>
        <taxon>Eukaryota</taxon>
        <taxon>Metazoa</taxon>
        <taxon>Cnidaria</taxon>
        <taxon>Anthozoa</taxon>
        <taxon>Hexacorallia</taxon>
        <taxon>Actiniaria</taxon>
        <taxon>Edwardsiidae</taxon>
        <taxon>Nematostella</taxon>
    </lineage>
</organism>
<keyword evidence="6" id="KW-0968">Cytoplasmic vesicle</keyword>
<evidence type="ECO:0000256" key="1">
    <source>
        <dbReference type="ARBA" id="ARBA00004299"/>
    </source>
</evidence>
<comment type="similarity">
    <text evidence="3">Belongs to the SEC23/SEC24 family. SEC24 subfamily.</text>
</comment>
<dbReference type="GO" id="GO:0030127">
    <property type="term" value="C:COPII vesicle coat"/>
    <property type="evidence" value="ECO:0000318"/>
    <property type="project" value="GO_Central"/>
</dbReference>
<dbReference type="SUPFAM" id="SSF82754">
    <property type="entry name" value="C-terminal, gelsolin-like domain of Sec23/24"/>
    <property type="match status" value="1"/>
</dbReference>
<dbReference type="InterPro" id="IPR012990">
    <property type="entry name" value="Beta-sandwich_Sec23_24"/>
</dbReference>
<dbReference type="SUPFAM" id="SSF82919">
    <property type="entry name" value="Zn-finger domain of Sec23/24"/>
    <property type="match status" value="1"/>
</dbReference>
<sequence length="934" mass="103543">MQRPGGPPTSQPGGFQHQQRPGAPPTSQPGFPSPQMQEPMQLPTSQPGGFPPQQRPGAPPTSQPGAQMLPPMPGPPSSMSGPTTSRHGPPPTGLTMNPPTSMGMAPMMPPPGPGMGTHPQQPYPGGPPSMSGMPPPPGHSPHMGGRGPSMNSPMQQQKRIDPDQMPSPIQVMKDDRETHKDQPFMTNTRDRIPPLVTSSFVVKDNGNCSPRFIRSTMYNVPCNKDLLQASDIPLAAIITPFAQIPAEEGYLPIVNHGASGPVRCNRCKAYINPFVQFIDGGRRFVCNICTYSSEVPADYFCHLDHQGLRVDLYERPELHLGSYEMVATADYCKDQKFPGPPAYIFMIDVSYQSMQCGMVRLLMREMNELLEHLPKEFNSEQSQVRVGFVTYSNQLHFYNIKGNLAQPQMMVVSDVDDMFVPLLDGFLVSVDEARSVIESLLEQIPLMFAETRDTETVLGPVVQAGIEALKSAGISGKLFIFHSSLPITEAPGKLKNREDRKLLATDKEKTILSPQTTFYENLAKQCVEAGVAVDLFLFPNAYVDVATIGAIATQTGGDIYRYSYFKEVTHGEQFREDLKRAIECNMGFDAVMRLRTSTGLRPVDFVGSFYMSNTTDVELAGISPNKAIGIEIKHDDKLPEDSTAYLQCALLYTSISGQRRLRIHNLALNTCSQLSELFRCCEMDSFVNYVSKKAIRAVLTTAPKDIREQLVNQCAQILACYRRNCASPSSAGQLILPECMKLLPLYINCVLKSDALVGGSEMSSDDRSWLMRRVISMDQNASVPYFYPRLFPVHDVDVEATGLPEQIRCSIERMSDNGIYVLENGISMLLWVGLQVDPGMLQQIFGVSTIGQVDIEMTSLPVLDNPLSARIQDIISSIRAERPNYLKLTVVRQRDKLEPWFKHFLVEDKGMSASCPSYVDFLCLMHKEIRNLLN</sequence>
<dbReference type="Pfam" id="PF04811">
    <property type="entry name" value="Sec23_trunk"/>
    <property type="match status" value="1"/>
</dbReference>
<feature type="domain" description="Zinc finger Sec23/Sec24-type" evidence="9">
    <location>
        <begin position="261"/>
        <end position="299"/>
    </location>
</feature>
<dbReference type="InterPro" id="IPR041742">
    <property type="entry name" value="Sec24-like_trunk_dom"/>
</dbReference>
<dbReference type="InterPro" id="IPR036175">
    <property type="entry name" value="Sec23/24_helical_dom_sf"/>
</dbReference>
<protein>
    <recommendedName>
        <fullName evidence="15">Protein transport protein Sec24C</fullName>
    </recommendedName>
</protein>
<dbReference type="PANTHER" id="PTHR13803">
    <property type="entry name" value="SEC24-RELATED PROTEIN"/>
    <property type="match status" value="1"/>
</dbReference>
<dbReference type="InterPro" id="IPR006895">
    <property type="entry name" value="Znf_Sec23_Sec24"/>
</dbReference>
<dbReference type="InParanoid" id="A7S3D9"/>
<feature type="region of interest" description="Disordered" evidence="7">
    <location>
        <begin position="1"/>
        <end position="167"/>
    </location>
</feature>
<dbReference type="InterPro" id="IPR036180">
    <property type="entry name" value="Gelsolin-like_dom_sf"/>
</dbReference>
<dbReference type="InterPro" id="IPR007123">
    <property type="entry name" value="Gelsolin-like_dom"/>
</dbReference>
<evidence type="ECO:0000256" key="6">
    <source>
        <dbReference type="ARBA" id="ARBA00023329"/>
    </source>
</evidence>
<feature type="domain" description="Sec23/Sec24 trunk" evidence="10">
    <location>
        <begin position="338"/>
        <end position="581"/>
    </location>
</feature>
<dbReference type="AlphaFoldDB" id="A7S3D9"/>
<evidence type="ECO:0000259" key="9">
    <source>
        <dbReference type="Pfam" id="PF04810"/>
    </source>
</evidence>
<dbReference type="STRING" id="45351.A7S3D9"/>
<feature type="compositionally biased region" description="Polar residues" evidence="7">
    <location>
        <begin position="28"/>
        <end position="45"/>
    </location>
</feature>
<name>A7S3D9_NEMVE</name>
<dbReference type="Gene3D" id="1.20.120.730">
    <property type="entry name" value="Sec23/Sec24 helical domain"/>
    <property type="match status" value="1"/>
</dbReference>
<dbReference type="GO" id="GO:0000149">
    <property type="term" value="F:SNARE binding"/>
    <property type="evidence" value="ECO:0000318"/>
    <property type="project" value="GO_Central"/>
</dbReference>
<feature type="compositionally biased region" description="Pro residues" evidence="7">
    <location>
        <begin position="121"/>
        <end position="139"/>
    </location>
</feature>
<dbReference type="Gene3D" id="2.30.30.380">
    <property type="entry name" value="Zn-finger domain of Sec23/24"/>
    <property type="match status" value="1"/>
</dbReference>
<dbReference type="GO" id="GO:0008270">
    <property type="term" value="F:zinc ion binding"/>
    <property type="evidence" value="ECO:0000318"/>
    <property type="project" value="GO_Central"/>
</dbReference>
<dbReference type="GO" id="GO:0005789">
    <property type="term" value="C:endoplasmic reticulum membrane"/>
    <property type="evidence" value="ECO:0007669"/>
    <property type="project" value="UniProtKB-SubCell"/>
</dbReference>
<dbReference type="PANTHER" id="PTHR13803:SF4">
    <property type="entry name" value="SECRETORY 24CD, ISOFORM C"/>
    <property type="match status" value="1"/>
</dbReference>
<proteinExistence type="inferred from homology"/>
<dbReference type="HOGENOM" id="CLU_004589_1_0_1"/>
<keyword evidence="14" id="KW-1185">Reference proteome</keyword>
<dbReference type="Pfam" id="PF00626">
    <property type="entry name" value="Gelsolin"/>
    <property type="match status" value="1"/>
</dbReference>
<dbReference type="GO" id="GO:0070971">
    <property type="term" value="C:endoplasmic reticulum exit site"/>
    <property type="evidence" value="ECO:0000318"/>
    <property type="project" value="GO_Central"/>
</dbReference>
<dbReference type="GO" id="GO:0006886">
    <property type="term" value="P:intracellular protein transport"/>
    <property type="evidence" value="ECO:0007669"/>
    <property type="project" value="InterPro"/>
</dbReference>
<dbReference type="SUPFAM" id="SSF81995">
    <property type="entry name" value="beta-sandwich domain of Sec23/24"/>
    <property type="match status" value="1"/>
</dbReference>
<dbReference type="InterPro" id="IPR036465">
    <property type="entry name" value="vWFA_dom_sf"/>
</dbReference>
<dbReference type="FunCoup" id="A7S3D9">
    <property type="interactions" value="1093"/>
</dbReference>
<evidence type="ECO:0000256" key="7">
    <source>
        <dbReference type="SAM" id="MobiDB-lite"/>
    </source>
</evidence>
<evidence type="ECO:0000256" key="5">
    <source>
        <dbReference type="ARBA" id="ARBA00022927"/>
    </source>
</evidence>
<feature type="domain" description="Sec23/Sec24 helical" evidence="11">
    <location>
        <begin position="683"/>
        <end position="783"/>
    </location>
</feature>
<evidence type="ECO:0000259" key="8">
    <source>
        <dbReference type="Pfam" id="PF00626"/>
    </source>
</evidence>
<dbReference type="Gene3D" id="3.40.50.410">
    <property type="entry name" value="von Willebrand factor, type A domain"/>
    <property type="match status" value="1"/>
</dbReference>
<dbReference type="PhylomeDB" id="A7S3D9"/>
<dbReference type="InterPro" id="IPR036174">
    <property type="entry name" value="Znf_Sec23_Sec24_sf"/>
</dbReference>